<dbReference type="Proteomes" id="UP000825935">
    <property type="component" value="Chromosome 16"/>
</dbReference>
<evidence type="ECO:0008006" key="3">
    <source>
        <dbReference type="Google" id="ProtNLM"/>
    </source>
</evidence>
<gene>
    <name evidence="1" type="ORF">KP509_16G076500</name>
</gene>
<dbReference type="PANTHER" id="PTHR11439">
    <property type="entry name" value="GAG-POL-RELATED RETROTRANSPOSON"/>
    <property type="match status" value="1"/>
</dbReference>
<protein>
    <recommendedName>
        <fullName evidence="3">Retrovirus-related Pol polyprotein from transposon TNT 1-94</fullName>
    </recommendedName>
</protein>
<dbReference type="OMA" id="WILRYLW"/>
<comment type="caution">
    <text evidence="1">The sequence shown here is derived from an EMBL/GenBank/DDBJ whole genome shotgun (WGS) entry which is preliminary data.</text>
</comment>
<accession>A0A8T2T1P3</accession>
<proteinExistence type="predicted"/>
<name>A0A8T2T1P3_CERRI</name>
<dbReference type="AlphaFoldDB" id="A0A8T2T1P3"/>
<dbReference type="EMBL" id="CM035421">
    <property type="protein sequence ID" value="KAH7388452.1"/>
    <property type="molecule type" value="Genomic_DNA"/>
</dbReference>
<dbReference type="PANTHER" id="PTHR11439:SF467">
    <property type="entry name" value="INTEGRASE CATALYTIC DOMAIN-CONTAINING PROTEIN"/>
    <property type="match status" value="1"/>
</dbReference>
<dbReference type="OrthoDB" id="2551793at2759"/>
<evidence type="ECO:0000313" key="2">
    <source>
        <dbReference type="Proteomes" id="UP000825935"/>
    </source>
</evidence>
<sequence>MRYLKGTKDLCMCFGKQKASVVGFTDADYAGHSDCRKSTSGYVFTFTRGAVSWISRLQKCVALSTTEAEYVAATEACKEALWLSRLVGDLGITEFPVLHCDSQSAIMLARNPVFHAKKKHIQVKYHFIRDVLDSKSIELVKVHTDDNPADLLTKGLPAERFAHCRQMMGVG</sequence>
<keyword evidence="2" id="KW-1185">Reference proteome</keyword>
<reference evidence="1" key="1">
    <citation type="submission" date="2021-08" db="EMBL/GenBank/DDBJ databases">
        <title>WGS assembly of Ceratopteris richardii.</title>
        <authorList>
            <person name="Marchant D.B."/>
            <person name="Chen G."/>
            <person name="Jenkins J."/>
            <person name="Shu S."/>
            <person name="Leebens-Mack J."/>
            <person name="Grimwood J."/>
            <person name="Schmutz J."/>
            <person name="Soltis P."/>
            <person name="Soltis D."/>
            <person name="Chen Z.-H."/>
        </authorList>
    </citation>
    <scope>NUCLEOTIDE SEQUENCE</scope>
    <source>
        <strain evidence="1">Whitten #5841</strain>
        <tissue evidence="1">Leaf</tissue>
    </source>
</reference>
<dbReference type="CDD" id="cd09272">
    <property type="entry name" value="RNase_HI_RT_Ty1"/>
    <property type="match status" value="1"/>
</dbReference>
<organism evidence="1 2">
    <name type="scientific">Ceratopteris richardii</name>
    <name type="common">Triangle waterfern</name>
    <dbReference type="NCBI Taxonomy" id="49495"/>
    <lineage>
        <taxon>Eukaryota</taxon>
        <taxon>Viridiplantae</taxon>
        <taxon>Streptophyta</taxon>
        <taxon>Embryophyta</taxon>
        <taxon>Tracheophyta</taxon>
        <taxon>Polypodiopsida</taxon>
        <taxon>Polypodiidae</taxon>
        <taxon>Polypodiales</taxon>
        <taxon>Pteridineae</taxon>
        <taxon>Pteridaceae</taxon>
        <taxon>Parkerioideae</taxon>
        <taxon>Ceratopteris</taxon>
    </lineage>
</organism>
<evidence type="ECO:0000313" key="1">
    <source>
        <dbReference type="EMBL" id="KAH7388452.1"/>
    </source>
</evidence>